<dbReference type="Gene3D" id="3.30.70.270">
    <property type="match status" value="1"/>
</dbReference>
<dbReference type="InterPro" id="IPR050706">
    <property type="entry name" value="Cyclic-di-GMP_PDE-like"/>
</dbReference>
<name>A0ABV4YBE5_9CYAN</name>
<protein>
    <submittedName>
        <fullName evidence="5">Bifunctional diguanylate cyclase/phosphodiesterase</fullName>
    </submittedName>
</protein>
<dbReference type="InterPro" id="IPR011006">
    <property type="entry name" value="CheY-like_superfamily"/>
</dbReference>
<dbReference type="InterPro" id="IPR029787">
    <property type="entry name" value="Nucleotide_cyclase"/>
</dbReference>
<dbReference type="SMART" id="SM00267">
    <property type="entry name" value="GGDEF"/>
    <property type="match status" value="1"/>
</dbReference>
<dbReference type="SMART" id="SM00448">
    <property type="entry name" value="REC"/>
    <property type="match status" value="1"/>
</dbReference>
<proteinExistence type="predicted"/>
<dbReference type="Proteomes" id="UP001576776">
    <property type="component" value="Unassembled WGS sequence"/>
</dbReference>
<gene>
    <name evidence="5" type="ORF">ACE1B6_11340</name>
</gene>
<dbReference type="SUPFAM" id="SSF52172">
    <property type="entry name" value="CheY-like"/>
    <property type="match status" value="1"/>
</dbReference>
<dbReference type="Pfam" id="PF00072">
    <property type="entry name" value="Response_reg"/>
    <property type="match status" value="1"/>
</dbReference>
<dbReference type="CDD" id="cd00156">
    <property type="entry name" value="REC"/>
    <property type="match status" value="1"/>
</dbReference>
<dbReference type="CDD" id="cd01948">
    <property type="entry name" value="EAL"/>
    <property type="match status" value="1"/>
</dbReference>
<feature type="domain" description="Response regulatory" evidence="2">
    <location>
        <begin position="7"/>
        <end position="123"/>
    </location>
</feature>
<evidence type="ECO:0000256" key="1">
    <source>
        <dbReference type="PROSITE-ProRule" id="PRU00169"/>
    </source>
</evidence>
<dbReference type="NCBIfam" id="TIGR00254">
    <property type="entry name" value="GGDEF"/>
    <property type="match status" value="1"/>
</dbReference>
<dbReference type="PROSITE" id="PS50883">
    <property type="entry name" value="EAL"/>
    <property type="match status" value="1"/>
</dbReference>
<evidence type="ECO:0000313" key="6">
    <source>
        <dbReference type="Proteomes" id="UP001576776"/>
    </source>
</evidence>
<dbReference type="PROSITE" id="PS50110">
    <property type="entry name" value="RESPONSE_REGULATORY"/>
    <property type="match status" value="1"/>
</dbReference>
<dbReference type="PANTHER" id="PTHR33121:SF70">
    <property type="entry name" value="SIGNALING PROTEIN YKOW"/>
    <property type="match status" value="1"/>
</dbReference>
<dbReference type="Pfam" id="PF00563">
    <property type="entry name" value="EAL"/>
    <property type="match status" value="1"/>
</dbReference>
<keyword evidence="6" id="KW-1185">Reference proteome</keyword>
<evidence type="ECO:0000313" key="5">
    <source>
        <dbReference type="EMBL" id="MFB2935836.1"/>
    </source>
</evidence>
<keyword evidence="1" id="KW-0597">Phosphoprotein</keyword>
<dbReference type="Pfam" id="PF00990">
    <property type="entry name" value="GGDEF"/>
    <property type="match status" value="1"/>
</dbReference>
<feature type="modified residue" description="4-aspartylphosphate" evidence="1">
    <location>
        <position position="58"/>
    </location>
</feature>
<dbReference type="InterPro" id="IPR001789">
    <property type="entry name" value="Sig_transdc_resp-reg_receiver"/>
</dbReference>
<evidence type="ECO:0000259" key="2">
    <source>
        <dbReference type="PROSITE" id="PS50110"/>
    </source>
</evidence>
<evidence type="ECO:0000259" key="3">
    <source>
        <dbReference type="PROSITE" id="PS50883"/>
    </source>
</evidence>
<dbReference type="SUPFAM" id="SSF55073">
    <property type="entry name" value="Nucleotide cyclase"/>
    <property type="match status" value="1"/>
</dbReference>
<dbReference type="RefSeq" id="WP_413257338.1">
    <property type="nucleotide sequence ID" value="NZ_JBHFNS010000046.1"/>
</dbReference>
<dbReference type="PROSITE" id="PS50887">
    <property type="entry name" value="GGDEF"/>
    <property type="match status" value="1"/>
</dbReference>
<reference evidence="5 6" key="1">
    <citation type="submission" date="2024-09" db="EMBL/GenBank/DDBJ databases">
        <title>Floridaenema gen nov. (Aerosakkonemataceae, Aerosakkonematales ord. nov., Cyanobacteria) from benthic tropical and subtropical fresh waters, with the description of four new species.</title>
        <authorList>
            <person name="Moretto J.A."/>
            <person name="Berthold D.E."/>
            <person name="Lefler F.W."/>
            <person name="Huang I.-S."/>
            <person name="Laughinghouse H. IV."/>
        </authorList>
    </citation>
    <scope>NUCLEOTIDE SEQUENCE [LARGE SCALE GENOMIC DNA]</scope>
    <source>
        <strain evidence="5 6">BLCC-F154</strain>
    </source>
</reference>
<accession>A0ABV4YBE5</accession>
<dbReference type="InterPro" id="IPR035919">
    <property type="entry name" value="EAL_sf"/>
</dbReference>
<dbReference type="SMART" id="SM00052">
    <property type="entry name" value="EAL"/>
    <property type="match status" value="1"/>
</dbReference>
<dbReference type="Gene3D" id="3.40.50.2300">
    <property type="match status" value="1"/>
</dbReference>
<feature type="domain" description="EAL" evidence="3">
    <location>
        <begin position="313"/>
        <end position="569"/>
    </location>
</feature>
<dbReference type="InterPro" id="IPR043128">
    <property type="entry name" value="Rev_trsase/Diguanyl_cyclase"/>
</dbReference>
<dbReference type="InterPro" id="IPR001633">
    <property type="entry name" value="EAL_dom"/>
</dbReference>
<evidence type="ECO:0000259" key="4">
    <source>
        <dbReference type="PROSITE" id="PS50887"/>
    </source>
</evidence>
<dbReference type="CDD" id="cd01949">
    <property type="entry name" value="GGDEF"/>
    <property type="match status" value="1"/>
</dbReference>
<feature type="domain" description="GGDEF" evidence="4">
    <location>
        <begin position="172"/>
        <end position="305"/>
    </location>
</feature>
<organism evidence="5 6">
    <name type="scientific">Floridaenema fluviatile BLCC-F154</name>
    <dbReference type="NCBI Taxonomy" id="3153640"/>
    <lineage>
        <taxon>Bacteria</taxon>
        <taxon>Bacillati</taxon>
        <taxon>Cyanobacteriota</taxon>
        <taxon>Cyanophyceae</taxon>
        <taxon>Oscillatoriophycideae</taxon>
        <taxon>Aerosakkonematales</taxon>
        <taxon>Aerosakkonemataceae</taxon>
        <taxon>Floridanema</taxon>
        <taxon>Floridanema fluviatile</taxon>
    </lineage>
</organism>
<dbReference type="InterPro" id="IPR000160">
    <property type="entry name" value="GGDEF_dom"/>
</dbReference>
<dbReference type="Gene3D" id="3.20.20.450">
    <property type="entry name" value="EAL domain"/>
    <property type="match status" value="1"/>
</dbReference>
<dbReference type="PANTHER" id="PTHR33121">
    <property type="entry name" value="CYCLIC DI-GMP PHOSPHODIESTERASE PDEF"/>
    <property type="match status" value="1"/>
</dbReference>
<dbReference type="SUPFAM" id="SSF141868">
    <property type="entry name" value="EAL domain-like"/>
    <property type="match status" value="1"/>
</dbReference>
<dbReference type="EMBL" id="JBHFNS010000046">
    <property type="protein sequence ID" value="MFB2935836.1"/>
    <property type="molecule type" value="Genomic_DNA"/>
</dbReference>
<sequence>MMNNEIRVLIVEDNPDDAELIVLQLELSGYTVIWERVENRIEMSTALDRQSWDMILADYSLPQFNALDALSVMQEKKLDLPFIIVSGSIGEEIAVAAMRAGAHDYLLKNSLSRLVPAAEREWREAQVRKERKQALQDIQLLAFYDELTGLPNRTLFLQELQICIDKCKEEVSLFGVVFVDIDRYRSVKYGFGHIKGNQFLIKVAQRLAGWMQPSDRLARVGEDAFGLLLNNMLNSNELSQKVEQIHQILRLPFQVDKSLIYSSVSIGVVDSTMAYNQAEEFLRAADTATYNAKKQVGNTVFFNSQMQTEELERLRLEVDLQQAIQQQHLHLNYQPIVCLNTNKLMGFEALVRWQHQERGWVSPGQFIPLAEQTGLIIPLGEWVLTEVCRQMKLWEQELVNVWPLSVAVNLSGVQLTQPNLVSFIENLCHNNCSNMIYFKLEVTESVLMKNGELAIETLRKLRNKGIQICIDDFGTGYSSLAYLHLLPIDTVKIDRSFVNQMTVDARNLDIVETIIALAHRLDLNVVAEGVESQAQQDILRNLHCEYGQGYFFARPLHPQTIITWIANWELRKELGNIEKKVDWHN</sequence>
<comment type="caution">
    <text evidence="5">The sequence shown here is derived from an EMBL/GenBank/DDBJ whole genome shotgun (WGS) entry which is preliminary data.</text>
</comment>